<evidence type="ECO:0008006" key="4">
    <source>
        <dbReference type="Google" id="ProtNLM"/>
    </source>
</evidence>
<dbReference type="EMBL" id="CP012673">
    <property type="protein sequence ID" value="AUX47723.1"/>
    <property type="molecule type" value="Genomic_DNA"/>
</dbReference>
<gene>
    <name evidence="2" type="ORF">SOCE26_092470</name>
</gene>
<sequence length="243" mass="26751">MRGDRGRCGRSRALALAIASLAALAGACAPKDTVAPEPAAPLRETARVAQSRAPKEDLRLIPAEAYLRTYLMLFGGLAPAEVERRARGGDKSALFDTWEDYLVALGLPDYSLDLPRGTQTNALMMAAFERLGIALCDRALEHDLKGSTPVPIERRLIFAFDLAGEDADLPAFAPRFDVLHRTFLSYPARLAPPDRERKFFALYEGTVARHRAKGAPKSRFSPEEAGWAAVCYGLVRHPEFHLY</sequence>
<dbReference type="PROSITE" id="PS51257">
    <property type="entry name" value="PROKAR_LIPOPROTEIN"/>
    <property type="match status" value="1"/>
</dbReference>
<dbReference type="AlphaFoldDB" id="A0A2L0F860"/>
<keyword evidence="1" id="KW-0732">Signal</keyword>
<proteinExistence type="predicted"/>
<accession>A0A2L0F860</accession>
<dbReference type="Proteomes" id="UP000238348">
    <property type="component" value="Chromosome"/>
</dbReference>
<organism evidence="2 3">
    <name type="scientific">Sorangium cellulosum</name>
    <name type="common">Polyangium cellulosum</name>
    <dbReference type="NCBI Taxonomy" id="56"/>
    <lineage>
        <taxon>Bacteria</taxon>
        <taxon>Pseudomonadati</taxon>
        <taxon>Myxococcota</taxon>
        <taxon>Polyangia</taxon>
        <taxon>Polyangiales</taxon>
        <taxon>Polyangiaceae</taxon>
        <taxon>Sorangium</taxon>
    </lineage>
</organism>
<protein>
    <recommendedName>
        <fullName evidence="4">Secreted protein</fullName>
    </recommendedName>
</protein>
<evidence type="ECO:0000313" key="3">
    <source>
        <dbReference type="Proteomes" id="UP000238348"/>
    </source>
</evidence>
<feature type="chain" id="PRO_5014681961" description="Secreted protein" evidence="1">
    <location>
        <begin position="26"/>
        <end position="243"/>
    </location>
</feature>
<name>A0A2L0F860_SORCE</name>
<reference evidence="2 3" key="1">
    <citation type="submission" date="2015-09" db="EMBL/GenBank/DDBJ databases">
        <title>Sorangium comparison.</title>
        <authorList>
            <person name="Zaburannyi N."/>
            <person name="Bunk B."/>
            <person name="Overmann J."/>
            <person name="Mueller R."/>
        </authorList>
    </citation>
    <scope>NUCLEOTIDE SEQUENCE [LARGE SCALE GENOMIC DNA]</scope>
    <source>
        <strain evidence="2 3">So ce26</strain>
    </source>
</reference>
<evidence type="ECO:0000313" key="2">
    <source>
        <dbReference type="EMBL" id="AUX47723.1"/>
    </source>
</evidence>
<dbReference type="RefSeq" id="WP_104985694.1">
    <property type="nucleotide sequence ID" value="NZ_CP012673.1"/>
</dbReference>
<dbReference type="OrthoDB" id="5504351at2"/>
<evidence type="ECO:0000256" key="1">
    <source>
        <dbReference type="SAM" id="SignalP"/>
    </source>
</evidence>
<feature type="signal peptide" evidence="1">
    <location>
        <begin position="1"/>
        <end position="25"/>
    </location>
</feature>